<dbReference type="InterPro" id="IPR017853">
    <property type="entry name" value="GH"/>
</dbReference>
<dbReference type="InterPro" id="IPR001223">
    <property type="entry name" value="Glyco_hydro18_cat"/>
</dbReference>
<proteinExistence type="predicted"/>
<evidence type="ECO:0000313" key="5">
    <source>
        <dbReference type="Proteomes" id="UP000886998"/>
    </source>
</evidence>
<gene>
    <name evidence="4" type="primary">Cht10</name>
    <name evidence="4" type="ORF">TNIN_217191</name>
</gene>
<dbReference type="AlphaFoldDB" id="A0A8X6YC14"/>
<dbReference type="FunFam" id="3.10.50.10:FF:000001">
    <property type="entry name" value="Chitinase 3-like 1"/>
    <property type="match status" value="1"/>
</dbReference>
<dbReference type="SMART" id="SM00636">
    <property type="entry name" value="Glyco_18"/>
    <property type="match status" value="1"/>
</dbReference>
<dbReference type="PANTHER" id="PTHR11177">
    <property type="entry name" value="CHITINASE"/>
    <property type="match status" value="1"/>
</dbReference>
<dbReference type="GO" id="GO:0005576">
    <property type="term" value="C:extracellular region"/>
    <property type="evidence" value="ECO:0007669"/>
    <property type="project" value="TreeGrafter"/>
</dbReference>
<feature type="domain" description="GH18" evidence="3">
    <location>
        <begin position="79"/>
        <end position="426"/>
    </location>
</feature>
<dbReference type="Proteomes" id="UP000886998">
    <property type="component" value="Unassembled WGS sequence"/>
</dbReference>
<dbReference type="GO" id="GO:0005975">
    <property type="term" value="P:carbohydrate metabolic process"/>
    <property type="evidence" value="ECO:0007669"/>
    <property type="project" value="InterPro"/>
</dbReference>
<evidence type="ECO:0000256" key="2">
    <source>
        <dbReference type="SAM" id="SignalP"/>
    </source>
</evidence>
<dbReference type="EMBL" id="BMAV01017663">
    <property type="protein sequence ID" value="GFY69503.1"/>
    <property type="molecule type" value="Genomic_DNA"/>
</dbReference>
<keyword evidence="5" id="KW-1185">Reference proteome</keyword>
<evidence type="ECO:0000313" key="4">
    <source>
        <dbReference type="EMBL" id="GFY69503.1"/>
    </source>
</evidence>
<dbReference type="InterPro" id="IPR050314">
    <property type="entry name" value="Glycosyl_Hydrlase_18"/>
</dbReference>
<dbReference type="Gene3D" id="3.20.20.80">
    <property type="entry name" value="Glycosidases"/>
    <property type="match status" value="1"/>
</dbReference>
<evidence type="ECO:0000259" key="3">
    <source>
        <dbReference type="PROSITE" id="PS51910"/>
    </source>
</evidence>
<dbReference type="Gene3D" id="3.10.50.10">
    <property type="match status" value="1"/>
</dbReference>
<keyword evidence="2" id="KW-0732">Signal</keyword>
<evidence type="ECO:0000256" key="1">
    <source>
        <dbReference type="ARBA" id="ARBA00023157"/>
    </source>
</evidence>
<organism evidence="4 5">
    <name type="scientific">Trichonephila inaurata madagascariensis</name>
    <dbReference type="NCBI Taxonomy" id="2747483"/>
    <lineage>
        <taxon>Eukaryota</taxon>
        <taxon>Metazoa</taxon>
        <taxon>Ecdysozoa</taxon>
        <taxon>Arthropoda</taxon>
        <taxon>Chelicerata</taxon>
        <taxon>Arachnida</taxon>
        <taxon>Araneae</taxon>
        <taxon>Araneomorphae</taxon>
        <taxon>Entelegynae</taxon>
        <taxon>Araneoidea</taxon>
        <taxon>Nephilidae</taxon>
        <taxon>Trichonephila</taxon>
        <taxon>Trichonephila inaurata</taxon>
    </lineage>
</organism>
<name>A0A8X6YC14_9ARAC</name>
<sequence length="426" mass="47843">MESSSSFCCVLIFVLFQCIIVEGQWTDVFYGPGSLYPGYEENTYSGTYYTPVGVRTPSHSFKRRSLPETYSRDDRLKGRRIVCLYNNVNYYKSGFTPKMIDPHLCTHINYEFAMLDPKTYEMVPSQPGIDLQQSFYDEAVALKETNPALKVMLSIGGWTDSTKKYSELVESSDRIDNFVKKAVAFLEAHGFDGLDVAWEYPNCWQGALGISPNDKENFVKLLQALRAEFDTADLILSISVTAIKREITAGYDGAAVSEAVHHINVMTYDMHGPWETKTGHHTQFEKKDSDEDPYLNSKAAMEFWASQGVSKMKMNMGVATYAKTFTLADASNHGLGAPATGPGHAGAVSQKSGTLCYNELCNYFNAGNWTEGEDKQIGFYAYSADQWACYDPPLMVVKKIKWLAESDDPINACLILFFRFCRDLRS</sequence>
<accession>A0A8X6YC14</accession>
<dbReference type="GO" id="GO:0008061">
    <property type="term" value="F:chitin binding"/>
    <property type="evidence" value="ECO:0007669"/>
    <property type="project" value="InterPro"/>
</dbReference>
<dbReference type="PROSITE" id="PS51910">
    <property type="entry name" value="GH18_2"/>
    <property type="match status" value="1"/>
</dbReference>
<protein>
    <submittedName>
        <fullName evidence="4">Probable chitinase 10</fullName>
    </submittedName>
</protein>
<dbReference type="PANTHER" id="PTHR11177:SF360">
    <property type="entry name" value="CHITINASE 4-RELATED"/>
    <property type="match status" value="1"/>
</dbReference>
<dbReference type="InterPro" id="IPR029070">
    <property type="entry name" value="Chitinase_insertion_sf"/>
</dbReference>
<feature type="chain" id="PRO_5036467217" evidence="2">
    <location>
        <begin position="24"/>
        <end position="426"/>
    </location>
</feature>
<dbReference type="SUPFAM" id="SSF54556">
    <property type="entry name" value="Chitinase insertion domain"/>
    <property type="match status" value="1"/>
</dbReference>
<dbReference type="GO" id="GO:0006032">
    <property type="term" value="P:chitin catabolic process"/>
    <property type="evidence" value="ECO:0007669"/>
    <property type="project" value="TreeGrafter"/>
</dbReference>
<dbReference type="Pfam" id="PF00704">
    <property type="entry name" value="Glyco_hydro_18"/>
    <property type="match status" value="1"/>
</dbReference>
<dbReference type="GO" id="GO:0004568">
    <property type="term" value="F:chitinase activity"/>
    <property type="evidence" value="ECO:0007669"/>
    <property type="project" value="TreeGrafter"/>
</dbReference>
<comment type="caution">
    <text evidence="4">The sequence shown here is derived from an EMBL/GenBank/DDBJ whole genome shotgun (WGS) entry which is preliminary data.</text>
</comment>
<reference evidence="4" key="1">
    <citation type="submission" date="2020-08" db="EMBL/GenBank/DDBJ databases">
        <title>Multicomponent nature underlies the extraordinary mechanical properties of spider dragline silk.</title>
        <authorList>
            <person name="Kono N."/>
            <person name="Nakamura H."/>
            <person name="Mori M."/>
            <person name="Yoshida Y."/>
            <person name="Ohtoshi R."/>
            <person name="Malay A.D."/>
            <person name="Moran D.A.P."/>
            <person name="Tomita M."/>
            <person name="Numata K."/>
            <person name="Arakawa K."/>
        </authorList>
    </citation>
    <scope>NUCLEOTIDE SEQUENCE</scope>
</reference>
<dbReference type="InterPro" id="IPR011583">
    <property type="entry name" value="Chitinase_II/V-like_cat"/>
</dbReference>
<dbReference type="OrthoDB" id="6430753at2759"/>
<keyword evidence="1" id="KW-1015">Disulfide bond</keyword>
<dbReference type="SUPFAM" id="SSF51445">
    <property type="entry name" value="(Trans)glycosidases"/>
    <property type="match status" value="1"/>
</dbReference>
<feature type="signal peptide" evidence="2">
    <location>
        <begin position="1"/>
        <end position="23"/>
    </location>
</feature>